<keyword evidence="4" id="KW-0472">Membrane</keyword>
<dbReference type="InterPro" id="IPR036938">
    <property type="entry name" value="PAP2/HPO_sf"/>
</dbReference>
<feature type="domain" description="Phosphatidic acid phosphatase type 2/haloperoxidase" evidence="5">
    <location>
        <begin position="93"/>
        <end position="212"/>
    </location>
</feature>
<feature type="transmembrane region" description="Helical" evidence="4">
    <location>
        <begin position="256"/>
        <end position="273"/>
    </location>
</feature>
<dbReference type="InterPro" id="IPR000326">
    <property type="entry name" value="PAP2/HPO"/>
</dbReference>
<dbReference type="EC" id="3.6.1.27" evidence="1"/>
<keyword evidence="4" id="KW-1133">Transmembrane helix</keyword>
<organism evidence="6 7">
    <name type="scientific">Marinagarivorans cellulosilyticus</name>
    <dbReference type="NCBI Taxonomy" id="2721545"/>
    <lineage>
        <taxon>Bacteria</taxon>
        <taxon>Pseudomonadati</taxon>
        <taxon>Pseudomonadota</taxon>
        <taxon>Gammaproteobacteria</taxon>
        <taxon>Cellvibrionales</taxon>
        <taxon>Cellvibrionaceae</taxon>
        <taxon>Marinagarivorans</taxon>
    </lineage>
</organism>
<reference evidence="6 7" key="1">
    <citation type="journal article" date="2022" name="IScience">
        <title>An ultrasensitive nanofiber-based assay for enzymatic hydrolysis and deep-sea microbial degradation of cellulose.</title>
        <authorList>
            <person name="Tsudome M."/>
            <person name="Tachioka M."/>
            <person name="Miyazaki M."/>
            <person name="Uchimura K."/>
            <person name="Tsuda M."/>
            <person name="Takaki Y."/>
            <person name="Deguchi S."/>
        </authorList>
    </citation>
    <scope>NUCLEOTIDE SEQUENCE [LARGE SCALE GENOMIC DNA]</scope>
    <source>
        <strain evidence="6 7">GE09</strain>
    </source>
</reference>
<feature type="transmembrane region" description="Helical" evidence="4">
    <location>
        <begin position="197"/>
        <end position="215"/>
    </location>
</feature>
<proteinExistence type="predicted"/>
<feature type="transmembrane region" description="Helical" evidence="4">
    <location>
        <begin position="172"/>
        <end position="191"/>
    </location>
</feature>
<feature type="transmembrane region" description="Helical" evidence="4">
    <location>
        <begin position="227"/>
        <end position="244"/>
    </location>
</feature>
<dbReference type="PANTHER" id="PTHR14969">
    <property type="entry name" value="SPHINGOSINE-1-PHOSPHATE PHOSPHOHYDROLASE"/>
    <property type="match status" value="1"/>
</dbReference>
<dbReference type="CDD" id="cd01610">
    <property type="entry name" value="PAP2_like"/>
    <property type="match status" value="1"/>
</dbReference>
<dbReference type="GO" id="GO:0050380">
    <property type="term" value="F:undecaprenyl-diphosphatase activity"/>
    <property type="evidence" value="ECO:0007669"/>
    <property type="project" value="UniProtKB-EC"/>
</dbReference>
<dbReference type="KEGG" id="marq:MARGE09_P0556"/>
<evidence type="ECO:0000313" key="6">
    <source>
        <dbReference type="EMBL" id="BCD96356.1"/>
    </source>
</evidence>
<evidence type="ECO:0000256" key="1">
    <source>
        <dbReference type="ARBA" id="ARBA00012374"/>
    </source>
</evidence>
<keyword evidence="7" id="KW-1185">Reference proteome</keyword>
<dbReference type="SUPFAM" id="SSF48317">
    <property type="entry name" value="Acid phosphatase/Vanadium-dependent haloperoxidase"/>
    <property type="match status" value="1"/>
</dbReference>
<dbReference type="PANTHER" id="PTHR14969:SF13">
    <property type="entry name" value="AT30094P"/>
    <property type="match status" value="1"/>
</dbReference>
<feature type="transmembrane region" description="Helical" evidence="4">
    <location>
        <begin position="142"/>
        <end position="160"/>
    </location>
</feature>
<dbReference type="SMART" id="SM00014">
    <property type="entry name" value="acidPPc"/>
    <property type="match status" value="1"/>
</dbReference>
<feature type="transmembrane region" description="Helical" evidence="4">
    <location>
        <begin position="64"/>
        <end position="84"/>
    </location>
</feature>
<dbReference type="EMBL" id="AP023086">
    <property type="protein sequence ID" value="BCD96356.1"/>
    <property type="molecule type" value="Genomic_DNA"/>
</dbReference>
<feature type="transmembrane region" description="Helical" evidence="4">
    <location>
        <begin position="91"/>
        <end position="108"/>
    </location>
</feature>
<sequence>MKKQFWNTNQCAVWIAAPSIALALTFIITGVTNDWTFSRNGYWDLQDGWFTTLNAYLSVLPSSLWSNLTMLGDGSVLLPILAPLIIWRRRYFFAVIASAPSAAIFSVIGKKVAGIPRPAAVLDHNTFNIIGETLTSHNSFPSGHSITVFAALVAIAASAYSNSKYISDSKIIWLTLMIATVLGLSRIAVGAHWPLDVVAGASLGWFAGLLGVAISRRSSAEWFYSIRGSRILGLLLAALCYSLIQRGLASSNANLPILWLSILCGLITSAYLLSQNKKGFSRYFMVYKNKILEN</sequence>
<evidence type="ECO:0000256" key="2">
    <source>
        <dbReference type="ARBA" id="ARBA00032707"/>
    </source>
</evidence>
<dbReference type="AlphaFoldDB" id="A0AAN1WEY5"/>
<gene>
    <name evidence="6" type="ORF">MARGE09_P0556</name>
</gene>
<protein>
    <recommendedName>
        <fullName evidence="1">undecaprenyl-diphosphate phosphatase</fullName>
        <ecNumber evidence="1">3.6.1.27</ecNumber>
    </recommendedName>
    <alternativeName>
        <fullName evidence="2">Undecaprenyl pyrophosphate phosphatase</fullName>
    </alternativeName>
</protein>
<keyword evidence="4" id="KW-0812">Transmembrane</keyword>
<accession>A0AAN1WEY5</accession>
<evidence type="ECO:0000256" key="4">
    <source>
        <dbReference type="SAM" id="Phobius"/>
    </source>
</evidence>
<dbReference type="RefSeq" id="WP_236985859.1">
    <property type="nucleotide sequence ID" value="NZ_AP023086.1"/>
</dbReference>
<dbReference type="Pfam" id="PF01569">
    <property type="entry name" value="PAP2"/>
    <property type="match status" value="1"/>
</dbReference>
<dbReference type="Proteomes" id="UP001320119">
    <property type="component" value="Chromosome"/>
</dbReference>
<name>A0AAN1WEY5_9GAMM</name>
<evidence type="ECO:0000259" key="5">
    <source>
        <dbReference type="SMART" id="SM00014"/>
    </source>
</evidence>
<comment type="catalytic activity">
    <reaction evidence="3">
        <text>di-trans,octa-cis-undecaprenyl diphosphate + H2O = di-trans,octa-cis-undecaprenyl phosphate + phosphate + H(+)</text>
        <dbReference type="Rhea" id="RHEA:28094"/>
        <dbReference type="ChEBI" id="CHEBI:15377"/>
        <dbReference type="ChEBI" id="CHEBI:15378"/>
        <dbReference type="ChEBI" id="CHEBI:43474"/>
        <dbReference type="ChEBI" id="CHEBI:58405"/>
        <dbReference type="ChEBI" id="CHEBI:60392"/>
        <dbReference type="EC" id="3.6.1.27"/>
    </reaction>
</comment>
<dbReference type="Gene3D" id="1.20.144.10">
    <property type="entry name" value="Phosphatidic acid phosphatase type 2/haloperoxidase"/>
    <property type="match status" value="1"/>
</dbReference>
<evidence type="ECO:0000313" key="7">
    <source>
        <dbReference type="Proteomes" id="UP001320119"/>
    </source>
</evidence>
<evidence type="ECO:0000256" key="3">
    <source>
        <dbReference type="ARBA" id="ARBA00047594"/>
    </source>
</evidence>
<feature type="transmembrane region" description="Helical" evidence="4">
    <location>
        <begin position="12"/>
        <end position="32"/>
    </location>
</feature>